<dbReference type="SUPFAM" id="SSF82693">
    <property type="entry name" value="Multidrug efflux transporter AcrB pore domain, PN1, PN2, PC1 and PC2 subdomains"/>
    <property type="match status" value="3"/>
</dbReference>
<sequence length="1106" mass="124465">MNSLLSFFLRRRITTFMLFFGLFLWGMISVRLLPVSLMPTTESPALTIVTKYPGVAPSRIEEILTKPIEEQIVGVGGIESIYSTSEEGESRVNVVFSEVRDLTLKAVELKSKIDLIRDTFPREVEEPAVIRYDPSDRPIFIVKLESSSYSLKDLREIAENKIKKRLERVDGVSEIRVGGGRYREITVEVNRDILNHLGIPLSEVMERIRTANVDLPAGRIQSGEHWINVRVLGKFSAMKIMEEITVRSPAQDKLIKLKDIANVYDGHRDREDISRENGNENVTIYVQKAGEANTLSVCEGLREELSQISFPYVKTEVTYDQSEFIKISIDRVSSSAATGGLIAILVMFLFLRNFRATLIVGASIPLSIVITFAVMFLTKTGINVMTLAGLALGAGLLIDNSVVVLDRIFFLRQQADSKAEALAKLKGNVSNEPKGKKKKKSKKEESNAIEPEEQTRESTSDLVDQSVLGLYKELAASTLTNIAVFFPFFIGSKELKQLYGGMSYTVSFSILISLCVSLFFLPQLVKIFLSKSENFQPYRFDSSIILGIPWIGKRLNFLVIIGSRIGGFYTRYFSNIFNLHRLRKIYLAFLSGLLRKPQLAYLSLIVLVVTGSAITPFLKQEYVDPVDAGEIRASVELETGTHLEATSDRVKRIEDLIKTVPDVEKINSKIEKWHADLYIKLKPPDKRSKSSDELITSFKGLTEPLKDVFVYYVENGSMDSGRELDIEFIGDDPAKLKDIAKEAAQKIKSITGIQETVLRFRDGKQEFRLNVFQDKMALIGLSSQEVGNYVRTAIQGSIPTKLIEESKEIDIRVRFREADRIDINQVAAYKIPGAKTSISIAELSIPEEKEGETKIYRKNKRRMVTITAKLGSLDLGSAVVKIGEVLKEIQMPDNYYFEFGSSYKKLEKNKKEMGFMIFLAIFLIYCILASLFESLKIPWILLVSVPLGVFADLILLFVFRMSLNISVYIGFILLAGIAINNSIMLVDQTIHILHESKAVNRNFALIRATLKSASERLRPILMTTLTTVTALVPTMLDFGEGSQLWRPLAITVFSGLSISTVLTLLFVPVLFFTSERNGSGDKRNWIRMIKDKFTKTQEFKSLPLND</sequence>
<keyword evidence="2" id="KW-1133">Transmembrane helix</keyword>
<keyword evidence="2" id="KW-0812">Transmembrane</keyword>
<dbReference type="SUPFAM" id="SSF82714">
    <property type="entry name" value="Multidrug efflux transporter AcrB TolC docking domain, DN and DC subdomains"/>
    <property type="match status" value="2"/>
</dbReference>
<dbReference type="AlphaFoldDB" id="A0A5F2BG79"/>
<dbReference type="GO" id="GO:0005886">
    <property type="term" value="C:plasma membrane"/>
    <property type="evidence" value="ECO:0007669"/>
    <property type="project" value="TreeGrafter"/>
</dbReference>
<feature type="transmembrane region" description="Helical" evidence="2">
    <location>
        <begin position="12"/>
        <end position="33"/>
    </location>
</feature>
<proteinExistence type="predicted"/>
<organism evidence="3 4">
    <name type="scientific">Leptospira barantonii</name>
    <dbReference type="NCBI Taxonomy" id="2023184"/>
    <lineage>
        <taxon>Bacteria</taxon>
        <taxon>Pseudomonadati</taxon>
        <taxon>Spirochaetota</taxon>
        <taxon>Spirochaetia</taxon>
        <taxon>Leptospirales</taxon>
        <taxon>Leptospiraceae</taxon>
        <taxon>Leptospira</taxon>
    </lineage>
</organism>
<keyword evidence="2" id="KW-0472">Membrane</keyword>
<feature type="transmembrane region" description="Helical" evidence="2">
    <location>
        <begin position="332"/>
        <end position="351"/>
    </location>
</feature>
<dbReference type="PANTHER" id="PTHR32063">
    <property type="match status" value="1"/>
</dbReference>
<gene>
    <name evidence="3" type="ORF">EHQ76_10200</name>
</gene>
<dbReference type="OrthoDB" id="366306at2"/>
<dbReference type="PRINTS" id="PR00702">
    <property type="entry name" value="ACRIFLAVINRP"/>
</dbReference>
<feature type="transmembrane region" description="Helical" evidence="2">
    <location>
        <begin position="358"/>
        <end position="378"/>
    </location>
</feature>
<reference evidence="3 4" key="1">
    <citation type="journal article" date="2019" name="PLoS Negl. Trop. Dis.">
        <title>Revisiting the worldwide diversity of Leptospira species in the environment.</title>
        <authorList>
            <person name="Vincent A.T."/>
            <person name="Schiettekatte O."/>
            <person name="Bourhy P."/>
            <person name="Veyrier F.J."/>
            <person name="Picardeau M."/>
        </authorList>
    </citation>
    <scope>NUCLEOTIDE SEQUENCE [LARGE SCALE GENOMIC DNA]</scope>
    <source>
        <strain evidence="3 4">201702444</strain>
    </source>
</reference>
<feature type="transmembrane region" description="Helical" evidence="2">
    <location>
        <begin position="965"/>
        <end position="986"/>
    </location>
</feature>
<feature type="transmembrane region" description="Helical" evidence="2">
    <location>
        <begin position="599"/>
        <end position="618"/>
    </location>
</feature>
<dbReference type="SUPFAM" id="SSF82866">
    <property type="entry name" value="Multidrug efflux transporter AcrB transmembrane domain"/>
    <property type="match status" value="2"/>
</dbReference>
<name>A0A5F2BG79_9LEPT</name>
<protein>
    <submittedName>
        <fullName evidence="3">Efflux RND transporter permease subunit</fullName>
    </submittedName>
</protein>
<dbReference type="Gene3D" id="3.30.2090.10">
    <property type="entry name" value="Multidrug efflux transporter AcrB TolC docking domain, DN and DC subdomains"/>
    <property type="match status" value="2"/>
</dbReference>
<feature type="transmembrane region" description="Helical" evidence="2">
    <location>
        <begin position="913"/>
        <end position="932"/>
    </location>
</feature>
<feature type="transmembrane region" description="Helical" evidence="2">
    <location>
        <begin position="502"/>
        <end position="521"/>
    </location>
</feature>
<dbReference type="GO" id="GO:0042910">
    <property type="term" value="F:xenobiotic transmembrane transporter activity"/>
    <property type="evidence" value="ECO:0007669"/>
    <property type="project" value="TreeGrafter"/>
</dbReference>
<dbReference type="Pfam" id="PF00873">
    <property type="entry name" value="ACR_tran"/>
    <property type="match status" value="1"/>
</dbReference>
<feature type="transmembrane region" description="Helical" evidence="2">
    <location>
        <begin position="939"/>
        <end position="959"/>
    </location>
</feature>
<feature type="transmembrane region" description="Helical" evidence="2">
    <location>
        <begin position="474"/>
        <end position="490"/>
    </location>
</feature>
<dbReference type="Gene3D" id="3.30.70.1430">
    <property type="entry name" value="Multidrug efflux transporter AcrB pore domain"/>
    <property type="match status" value="2"/>
</dbReference>
<feature type="transmembrane region" description="Helical" evidence="2">
    <location>
        <begin position="1048"/>
        <end position="1073"/>
    </location>
</feature>
<accession>A0A5F2BG79</accession>
<dbReference type="PANTHER" id="PTHR32063:SF0">
    <property type="entry name" value="SWARMING MOTILITY PROTEIN SWRC"/>
    <property type="match status" value="1"/>
</dbReference>
<dbReference type="InterPro" id="IPR027463">
    <property type="entry name" value="AcrB_DN_DC_subdom"/>
</dbReference>
<dbReference type="RefSeq" id="WP_135670893.1">
    <property type="nucleotide sequence ID" value="NZ_RQGN01000047.1"/>
</dbReference>
<dbReference type="Gene3D" id="3.30.70.1440">
    <property type="entry name" value="Multidrug efflux transporter AcrB pore domain"/>
    <property type="match status" value="1"/>
</dbReference>
<evidence type="ECO:0000313" key="3">
    <source>
        <dbReference type="EMBL" id="TGM03130.1"/>
    </source>
</evidence>
<dbReference type="EMBL" id="RQGN01000047">
    <property type="protein sequence ID" value="TGM03130.1"/>
    <property type="molecule type" value="Genomic_DNA"/>
</dbReference>
<feature type="region of interest" description="Disordered" evidence="1">
    <location>
        <begin position="430"/>
        <end position="460"/>
    </location>
</feature>
<dbReference type="Gene3D" id="1.20.1640.10">
    <property type="entry name" value="Multidrug efflux transporter AcrB transmembrane domain"/>
    <property type="match status" value="3"/>
</dbReference>
<dbReference type="InterPro" id="IPR001036">
    <property type="entry name" value="Acrflvin-R"/>
</dbReference>
<dbReference type="Gene3D" id="3.30.70.1320">
    <property type="entry name" value="Multidrug efflux transporter AcrB pore domain like"/>
    <property type="match status" value="1"/>
</dbReference>
<feature type="transmembrane region" description="Helical" evidence="2">
    <location>
        <begin position="384"/>
        <end position="405"/>
    </location>
</feature>
<comment type="caution">
    <text evidence="3">The sequence shown here is derived from an EMBL/GenBank/DDBJ whole genome shotgun (WGS) entry which is preliminary data.</text>
</comment>
<evidence type="ECO:0000256" key="2">
    <source>
        <dbReference type="SAM" id="Phobius"/>
    </source>
</evidence>
<evidence type="ECO:0000256" key="1">
    <source>
        <dbReference type="SAM" id="MobiDB-lite"/>
    </source>
</evidence>
<dbReference type="Proteomes" id="UP000298429">
    <property type="component" value="Unassembled WGS sequence"/>
</dbReference>
<evidence type="ECO:0000313" key="4">
    <source>
        <dbReference type="Proteomes" id="UP000298429"/>
    </source>
</evidence>